<comment type="caution">
    <text evidence="3">The sequence shown here is derived from an EMBL/GenBank/DDBJ whole genome shotgun (WGS) entry which is preliminary data.</text>
</comment>
<dbReference type="SUPFAM" id="SSF54791">
    <property type="entry name" value="Eukaryotic type KH-domain (KH-domain type I)"/>
    <property type="match status" value="1"/>
</dbReference>
<evidence type="ECO:0000256" key="2">
    <source>
        <dbReference type="SAM" id="MobiDB-lite"/>
    </source>
</evidence>
<protein>
    <recommendedName>
        <fullName evidence="5">K Homology domain-containing protein</fullName>
    </recommendedName>
</protein>
<name>A0A401QD16_SCYTO</name>
<accession>A0A401QD16</accession>
<dbReference type="AlphaFoldDB" id="A0A401QD16"/>
<evidence type="ECO:0000256" key="1">
    <source>
        <dbReference type="PROSITE-ProRule" id="PRU00117"/>
    </source>
</evidence>
<dbReference type="InterPro" id="IPR036612">
    <property type="entry name" value="KH_dom_type_1_sf"/>
</dbReference>
<dbReference type="Gene3D" id="3.30.1370.10">
    <property type="entry name" value="K Homology domain, type 1"/>
    <property type="match status" value="1"/>
</dbReference>
<keyword evidence="4" id="KW-1185">Reference proteome</keyword>
<sequence length="129" mass="14358">MGLKGGKVQQITRDHDVQIKFPERDENQGPDLHPQENGDLNPDLREGEQAPRKCDVIVVSGRKEKCEAAREALLVGRQASLQRFGRRRRSPQAPWLRICPGQESGSSGIVGDPLCPFNAVPRFPGHNRT</sequence>
<organism evidence="3 4">
    <name type="scientific">Scyliorhinus torazame</name>
    <name type="common">Cloudy catshark</name>
    <name type="synonym">Catulus torazame</name>
    <dbReference type="NCBI Taxonomy" id="75743"/>
    <lineage>
        <taxon>Eukaryota</taxon>
        <taxon>Metazoa</taxon>
        <taxon>Chordata</taxon>
        <taxon>Craniata</taxon>
        <taxon>Vertebrata</taxon>
        <taxon>Chondrichthyes</taxon>
        <taxon>Elasmobranchii</taxon>
        <taxon>Galeomorphii</taxon>
        <taxon>Galeoidea</taxon>
        <taxon>Carcharhiniformes</taxon>
        <taxon>Scyliorhinidae</taxon>
        <taxon>Scyliorhinus</taxon>
    </lineage>
</organism>
<feature type="region of interest" description="Disordered" evidence="2">
    <location>
        <begin position="1"/>
        <end position="50"/>
    </location>
</feature>
<dbReference type="OrthoDB" id="277832at2759"/>
<evidence type="ECO:0000313" key="3">
    <source>
        <dbReference type="EMBL" id="GCB83207.1"/>
    </source>
</evidence>
<dbReference type="PROSITE" id="PS50084">
    <property type="entry name" value="KH_TYPE_1"/>
    <property type="match status" value="1"/>
</dbReference>
<dbReference type="STRING" id="75743.A0A401QD16"/>
<dbReference type="EMBL" id="BFAA01033181">
    <property type="protein sequence ID" value="GCB83207.1"/>
    <property type="molecule type" value="Genomic_DNA"/>
</dbReference>
<dbReference type="Proteomes" id="UP000288216">
    <property type="component" value="Unassembled WGS sequence"/>
</dbReference>
<gene>
    <name evidence="3" type="ORF">scyTo_0023736</name>
</gene>
<evidence type="ECO:0000313" key="4">
    <source>
        <dbReference type="Proteomes" id="UP000288216"/>
    </source>
</evidence>
<dbReference type="GO" id="GO:0003723">
    <property type="term" value="F:RNA binding"/>
    <property type="evidence" value="ECO:0007669"/>
    <property type="project" value="UniProtKB-UniRule"/>
</dbReference>
<keyword evidence="1" id="KW-0694">RNA-binding</keyword>
<evidence type="ECO:0008006" key="5">
    <source>
        <dbReference type="Google" id="ProtNLM"/>
    </source>
</evidence>
<feature type="compositionally biased region" description="Basic and acidic residues" evidence="2">
    <location>
        <begin position="12"/>
        <end position="27"/>
    </location>
</feature>
<reference evidence="3 4" key="1">
    <citation type="journal article" date="2018" name="Nat. Ecol. Evol.">
        <title>Shark genomes provide insights into elasmobranch evolution and the origin of vertebrates.</title>
        <authorList>
            <person name="Hara Y"/>
            <person name="Yamaguchi K"/>
            <person name="Onimaru K"/>
            <person name="Kadota M"/>
            <person name="Koyanagi M"/>
            <person name="Keeley SD"/>
            <person name="Tatsumi K"/>
            <person name="Tanaka K"/>
            <person name="Motone F"/>
            <person name="Kageyama Y"/>
            <person name="Nozu R"/>
            <person name="Adachi N"/>
            <person name="Nishimura O"/>
            <person name="Nakagawa R"/>
            <person name="Tanegashima C"/>
            <person name="Kiyatake I"/>
            <person name="Matsumoto R"/>
            <person name="Murakumo K"/>
            <person name="Nishida K"/>
            <person name="Terakita A"/>
            <person name="Kuratani S"/>
            <person name="Sato K"/>
            <person name="Hyodo S Kuraku.S."/>
        </authorList>
    </citation>
    <scope>NUCLEOTIDE SEQUENCE [LARGE SCALE GENOMIC DNA]</scope>
</reference>
<proteinExistence type="predicted"/>